<dbReference type="InterPro" id="IPR058825">
    <property type="entry name" value="MDM34_N"/>
</dbReference>
<keyword evidence="7" id="KW-0446">Lipid-binding</keyword>
<proteinExistence type="predicted"/>
<evidence type="ECO:0000256" key="2">
    <source>
        <dbReference type="ARBA" id="ARBA00022448"/>
    </source>
</evidence>
<keyword evidence="3" id="KW-1134">Transmembrane beta strand</keyword>
<comment type="subcellular location">
    <subcellularLocation>
        <location evidence="1">Membrane</location>
    </subcellularLocation>
</comment>
<evidence type="ECO:0000256" key="1">
    <source>
        <dbReference type="ARBA" id="ARBA00004370"/>
    </source>
</evidence>
<dbReference type="CDD" id="cd21673">
    <property type="entry name" value="SMP_Mdm34"/>
    <property type="match status" value="1"/>
</dbReference>
<dbReference type="GO" id="GO:0008289">
    <property type="term" value="F:lipid binding"/>
    <property type="evidence" value="ECO:0007669"/>
    <property type="project" value="UniProtKB-KW"/>
</dbReference>
<evidence type="ECO:0000256" key="3">
    <source>
        <dbReference type="ARBA" id="ARBA00022452"/>
    </source>
</evidence>
<evidence type="ECO:0000256" key="7">
    <source>
        <dbReference type="ARBA" id="ARBA00023121"/>
    </source>
</evidence>
<dbReference type="Pfam" id="PF26545">
    <property type="entry name" value="Mdm34_N"/>
    <property type="match status" value="1"/>
</dbReference>
<name>A0A9P8PMT1_9ASCO</name>
<accession>A0A9P8PMT1</accession>
<keyword evidence="2" id="KW-0813">Transport</keyword>
<dbReference type="PROSITE" id="PS51847">
    <property type="entry name" value="SMP"/>
    <property type="match status" value="1"/>
</dbReference>
<sequence>MSFLFKWLDLELTDFKSIINSVLESTSFNFSTNQEMPNVPQKIVIKTLDFGKNPPNFELLDVPELTEKKFKGLFKFDYRGELKVVLNAEIEVNSLQLIPFDDFTKPRFVLSDKSTIIPVDFKINNLEIDAILTVVYNGSSVIMVFNDDPIINLEIETSIDELLDEDLLESIKNDALKMATELVKQDLPDYIHNAQILKDPTVMKDVLNREIWSLENVIPSEDLDYDLSSMNKNLQLQINTYDTLSLTPMGFTDVIQRNALSKMENSEHTAVYNQNAPYHFRSKKRKIKIRKLKQHKKELSLGAFELDTRSALSSINTISADKASSSFSSSSTIELEAGLSPSIAQSHKALLNKASSFPELVPHKTEQDIETSFSSPTLVDYSHLPSLENYLNSRIDEELSLDPYEDLLHPGDIELVDSQDYSFEMGITSFENKRKRNTSSNYINLNEFRQFLKNKKDIGHHDNKILN</sequence>
<dbReference type="PANTHER" id="PTHR28185">
    <property type="entry name" value="MITOCHONDRIAL DISTRIBUTION AND MORPHOLOGY PROTEIN 34"/>
    <property type="match status" value="1"/>
</dbReference>
<evidence type="ECO:0000256" key="9">
    <source>
        <dbReference type="ARBA" id="ARBA00023136"/>
    </source>
</evidence>
<evidence type="ECO:0000256" key="5">
    <source>
        <dbReference type="ARBA" id="ARBA00022787"/>
    </source>
</evidence>
<keyword evidence="8" id="KW-0496">Mitochondrion</keyword>
<protein>
    <recommendedName>
        <fullName evidence="10">SMP-LTD domain-containing protein</fullName>
    </recommendedName>
</protein>
<keyword evidence="5" id="KW-1000">Mitochondrion outer membrane</keyword>
<evidence type="ECO:0000313" key="12">
    <source>
        <dbReference type="Proteomes" id="UP000769528"/>
    </source>
</evidence>
<dbReference type="OrthoDB" id="3980760at2759"/>
<dbReference type="Proteomes" id="UP000769528">
    <property type="component" value="Unassembled WGS sequence"/>
</dbReference>
<evidence type="ECO:0000256" key="8">
    <source>
        <dbReference type="ARBA" id="ARBA00023128"/>
    </source>
</evidence>
<reference evidence="11" key="1">
    <citation type="journal article" date="2021" name="Open Biol.">
        <title>Shared evolutionary footprints suggest mitochondrial oxidative damage underlies multiple complex I losses in fungi.</title>
        <authorList>
            <person name="Schikora-Tamarit M.A."/>
            <person name="Marcet-Houben M."/>
            <person name="Nosek J."/>
            <person name="Gabaldon T."/>
        </authorList>
    </citation>
    <scope>NUCLEOTIDE SEQUENCE</scope>
    <source>
        <strain evidence="11">CBS6341</strain>
    </source>
</reference>
<comment type="caution">
    <text evidence="11">The sequence shown here is derived from an EMBL/GenBank/DDBJ whole genome shotgun (WGS) entry which is preliminary data.</text>
</comment>
<dbReference type="EMBL" id="JAEUBF010000781">
    <property type="protein sequence ID" value="KAH3675178.1"/>
    <property type="molecule type" value="Genomic_DNA"/>
</dbReference>
<dbReference type="PANTHER" id="PTHR28185:SF1">
    <property type="entry name" value="MITOCHONDRIAL DISTRIBUTION AND MORPHOLOGY PROTEIN 34"/>
    <property type="match status" value="1"/>
</dbReference>
<evidence type="ECO:0000256" key="6">
    <source>
        <dbReference type="ARBA" id="ARBA00023055"/>
    </source>
</evidence>
<keyword evidence="12" id="KW-1185">Reference proteome</keyword>
<dbReference type="GO" id="GO:0032865">
    <property type="term" value="C:ERMES complex"/>
    <property type="evidence" value="ECO:0007669"/>
    <property type="project" value="InterPro"/>
</dbReference>
<dbReference type="GO" id="GO:0007005">
    <property type="term" value="P:mitochondrion organization"/>
    <property type="evidence" value="ECO:0007669"/>
    <property type="project" value="InterPro"/>
</dbReference>
<dbReference type="InterPro" id="IPR027536">
    <property type="entry name" value="MDM34"/>
</dbReference>
<reference evidence="11" key="2">
    <citation type="submission" date="2021-01" db="EMBL/GenBank/DDBJ databases">
        <authorList>
            <person name="Schikora-Tamarit M.A."/>
        </authorList>
    </citation>
    <scope>NUCLEOTIDE SEQUENCE</scope>
    <source>
        <strain evidence="11">CBS6341</strain>
    </source>
</reference>
<keyword evidence="6" id="KW-0445">Lipid transport</keyword>
<gene>
    <name evidence="11" type="ORF">WICMUC_002834</name>
</gene>
<dbReference type="AlphaFoldDB" id="A0A9P8PMT1"/>
<evidence type="ECO:0000256" key="4">
    <source>
        <dbReference type="ARBA" id="ARBA00022692"/>
    </source>
</evidence>
<organism evidence="11 12">
    <name type="scientific">Wickerhamomyces mucosus</name>
    <dbReference type="NCBI Taxonomy" id="1378264"/>
    <lineage>
        <taxon>Eukaryota</taxon>
        <taxon>Fungi</taxon>
        <taxon>Dikarya</taxon>
        <taxon>Ascomycota</taxon>
        <taxon>Saccharomycotina</taxon>
        <taxon>Saccharomycetes</taxon>
        <taxon>Phaffomycetales</taxon>
        <taxon>Wickerhamomycetaceae</taxon>
        <taxon>Wickerhamomyces</taxon>
    </lineage>
</organism>
<dbReference type="GO" id="GO:0015914">
    <property type="term" value="P:phospholipid transport"/>
    <property type="evidence" value="ECO:0007669"/>
    <property type="project" value="TreeGrafter"/>
</dbReference>
<dbReference type="GO" id="GO:1990456">
    <property type="term" value="P:mitochondrion-endoplasmic reticulum membrane tethering"/>
    <property type="evidence" value="ECO:0007669"/>
    <property type="project" value="TreeGrafter"/>
</dbReference>
<feature type="domain" description="SMP-LTD" evidence="10">
    <location>
        <begin position="1"/>
        <end position="208"/>
    </location>
</feature>
<keyword evidence="4" id="KW-0812">Transmembrane</keyword>
<keyword evidence="9" id="KW-0472">Membrane</keyword>
<dbReference type="InterPro" id="IPR031468">
    <property type="entry name" value="SMP_LBD"/>
</dbReference>
<evidence type="ECO:0000259" key="10">
    <source>
        <dbReference type="PROSITE" id="PS51847"/>
    </source>
</evidence>
<evidence type="ECO:0000313" key="11">
    <source>
        <dbReference type="EMBL" id="KAH3675178.1"/>
    </source>
</evidence>